<dbReference type="InterPro" id="IPR018541">
    <property type="entry name" value="Ftsk_gamma"/>
</dbReference>
<keyword evidence="12" id="KW-0131">Cell cycle</keyword>
<dbReference type="GO" id="GO:0005886">
    <property type="term" value="C:plasma membrane"/>
    <property type="evidence" value="ECO:0007669"/>
    <property type="project" value="UniProtKB-SubCell"/>
</dbReference>
<keyword evidence="9 16" id="KW-1133">Transmembrane helix</keyword>
<evidence type="ECO:0000256" key="5">
    <source>
        <dbReference type="ARBA" id="ARBA00022692"/>
    </source>
</evidence>
<feature type="transmembrane region" description="Helical" evidence="16">
    <location>
        <begin position="30"/>
        <end position="51"/>
    </location>
</feature>
<evidence type="ECO:0000256" key="1">
    <source>
        <dbReference type="ARBA" id="ARBA00004651"/>
    </source>
</evidence>
<comment type="similarity">
    <text evidence="2">Belongs to the FtsK/SpoIIIE/SftA family.</text>
</comment>
<dbReference type="SMART" id="SM00843">
    <property type="entry name" value="Ftsk_gamma"/>
    <property type="match status" value="1"/>
</dbReference>
<evidence type="ECO:0000256" key="16">
    <source>
        <dbReference type="SAM" id="Phobius"/>
    </source>
</evidence>
<dbReference type="InterPro" id="IPR002543">
    <property type="entry name" value="FtsK_dom"/>
</dbReference>
<dbReference type="GO" id="GO:0005524">
    <property type="term" value="F:ATP binding"/>
    <property type="evidence" value="ECO:0007669"/>
    <property type="project" value="UniProtKB-UniRule"/>
</dbReference>
<keyword evidence="4" id="KW-0132">Cell division</keyword>
<keyword evidence="10" id="KW-0238">DNA-binding</keyword>
<evidence type="ECO:0000256" key="14">
    <source>
        <dbReference type="PROSITE-ProRule" id="PRU00289"/>
    </source>
</evidence>
<dbReference type="CDD" id="cd01127">
    <property type="entry name" value="TrwB_TraG_TraD_VirD4"/>
    <property type="match status" value="1"/>
</dbReference>
<dbReference type="GO" id="GO:0051301">
    <property type="term" value="P:cell division"/>
    <property type="evidence" value="ECO:0007669"/>
    <property type="project" value="UniProtKB-KW"/>
</dbReference>
<keyword evidence="7" id="KW-0159">Chromosome partition</keyword>
<evidence type="ECO:0000256" key="11">
    <source>
        <dbReference type="ARBA" id="ARBA00023136"/>
    </source>
</evidence>
<keyword evidence="11 16" id="KW-0472">Membrane</keyword>
<keyword evidence="6 14" id="KW-0547">Nucleotide-binding</keyword>
<dbReference type="GO" id="GO:0003677">
    <property type="term" value="F:DNA binding"/>
    <property type="evidence" value="ECO:0007669"/>
    <property type="project" value="UniProtKB-KW"/>
</dbReference>
<evidence type="ECO:0000256" key="13">
    <source>
        <dbReference type="ARBA" id="ARBA00025923"/>
    </source>
</evidence>
<feature type="compositionally biased region" description="Polar residues" evidence="15">
    <location>
        <begin position="205"/>
        <end position="218"/>
    </location>
</feature>
<dbReference type="InterPro" id="IPR050206">
    <property type="entry name" value="FtsK/SpoIIIE/SftA"/>
</dbReference>
<evidence type="ECO:0000256" key="9">
    <source>
        <dbReference type="ARBA" id="ARBA00022989"/>
    </source>
</evidence>
<name>A0A1G2AQA6_9BACT</name>
<dbReference type="STRING" id="1798540.A3B74_01305"/>
<evidence type="ECO:0000256" key="2">
    <source>
        <dbReference type="ARBA" id="ARBA00006474"/>
    </source>
</evidence>
<gene>
    <name evidence="18" type="ORF">A3B74_01305</name>
</gene>
<dbReference type="PANTHER" id="PTHR22683">
    <property type="entry name" value="SPORULATION PROTEIN RELATED"/>
    <property type="match status" value="1"/>
</dbReference>
<dbReference type="SMART" id="SM00382">
    <property type="entry name" value="AAA"/>
    <property type="match status" value="1"/>
</dbReference>
<evidence type="ECO:0000256" key="3">
    <source>
        <dbReference type="ARBA" id="ARBA00022475"/>
    </source>
</evidence>
<dbReference type="SUPFAM" id="SSF52540">
    <property type="entry name" value="P-loop containing nucleoside triphosphate hydrolases"/>
    <property type="match status" value="1"/>
</dbReference>
<evidence type="ECO:0000256" key="7">
    <source>
        <dbReference type="ARBA" id="ARBA00022829"/>
    </source>
</evidence>
<dbReference type="Pfam" id="PF01580">
    <property type="entry name" value="FtsK_SpoIIIE"/>
    <property type="match status" value="1"/>
</dbReference>
<feature type="transmembrane region" description="Helical" evidence="16">
    <location>
        <begin position="57"/>
        <end position="85"/>
    </location>
</feature>
<dbReference type="InterPro" id="IPR027417">
    <property type="entry name" value="P-loop_NTPase"/>
</dbReference>
<sequence length="743" mass="82275">MPRSPKKIAKRETSVLDTLSPKLHPQAQRGILVILLFAFGALAFLSFLHVAGRVGEWFAWALMLFFGWGRFLVPVIVFALGYVLLFARKYQWRFVEYGGFVLLLLSIFGMLHFLVPADAMVDSIPVGQGGGYVGFAVAWVVYSLFGVYAGWVVFATLFLIAILLVFNNTAILWLNRIGGFAGFLSRLKDWFRKTEVHQEELASPQEASTDTSIMSASVNRAKPEDDREPSQLVSREDVGTQEHIPFSIRHPRRIEIPLSLLQDKAGKATARDIVVNRDRIQTTLKNFGIEVTMHDVHVGPTVTQYELKPADGVKLSQILTLKRDLALALAAHPIRIEAPIPGKALVGIEVPNQSVALVRLKELLQAQEFKKRRSHLTLAIGKDVAGTVFLAELGKMPHMLIAGATGSGKSVAINSLILGLLFQNSPTSLRLILIDPKRVELTVYNDIPYLLTPVITDYEKTVNALKWAVGEMDRRYELLSQAQKRHLDNYNATALEKLPYIVIVIDELADLMATSAREIEAIVVRLAQMARAVGIHLILSTQRPSVDVITGLIKANITTRLAFAVASIIDSRTILDFQGAESLLGNGDMLYISAELSKPKRLQGTFVDDAEINNVVAFLRKQQEPNYNSDIVTRQSRVMVPGAFQDAEDEDELLDAAKRVIIESGKASASLLQRRLRVGYARAARILDILEEQGIIGPADGAKPREILITSEEGFDTAPALTEESEMTETEDDAPPSLRRKSF</sequence>
<feature type="region of interest" description="Disordered" evidence="15">
    <location>
        <begin position="712"/>
        <end position="743"/>
    </location>
</feature>
<accession>A0A1G2AQA6</accession>
<dbReference type="EMBL" id="MHKB01000010">
    <property type="protein sequence ID" value="OGY79088.1"/>
    <property type="molecule type" value="Genomic_DNA"/>
</dbReference>
<dbReference type="Gene3D" id="3.30.980.40">
    <property type="match status" value="1"/>
</dbReference>
<evidence type="ECO:0000256" key="6">
    <source>
        <dbReference type="ARBA" id="ARBA00022741"/>
    </source>
</evidence>
<feature type="region of interest" description="Disordered" evidence="15">
    <location>
        <begin position="201"/>
        <end position="234"/>
    </location>
</feature>
<feature type="transmembrane region" description="Helical" evidence="16">
    <location>
        <begin position="97"/>
        <end position="115"/>
    </location>
</feature>
<dbReference type="InterPro" id="IPR003593">
    <property type="entry name" value="AAA+_ATPase"/>
</dbReference>
<dbReference type="Gene3D" id="1.10.10.10">
    <property type="entry name" value="Winged helix-like DNA-binding domain superfamily/Winged helix DNA-binding domain"/>
    <property type="match status" value="1"/>
</dbReference>
<evidence type="ECO:0000259" key="17">
    <source>
        <dbReference type="PROSITE" id="PS50901"/>
    </source>
</evidence>
<dbReference type="SUPFAM" id="SSF46785">
    <property type="entry name" value="Winged helix' DNA-binding domain"/>
    <property type="match status" value="1"/>
</dbReference>
<feature type="domain" description="FtsK" evidence="17">
    <location>
        <begin position="385"/>
        <end position="572"/>
    </location>
</feature>
<evidence type="ECO:0000256" key="4">
    <source>
        <dbReference type="ARBA" id="ARBA00022618"/>
    </source>
</evidence>
<feature type="binding site" evidence="14">
    <location>
        <begin position="403"/>
        <end position="410"/>
    </location>
    <ligand>
        <name>ATP</name>
        <dbReference type="ChEBI" id="CHEBI:30616"/>
    </ligand>
</feature>
<dbReference type="Gene3D" id="3.40.50.300">
    <property type="entry name" value="P-loop containing nucleotide triphosphate hydrolases"/>
    <property type="match status" value="1"/>
</dbReference>
<comment type="subunit">
    <text evidence="13">Homohexamer. Forms a ring that surrounds DNA.</text>
</comment>
<feature type="transmembrane region" description="Helical" evidence="16">
    <location>
        <begin position="135"/>
        <end position="166"/>
    </location>
</feature>
<comment type="subcellular location">
    <subcellularLocation>
        <location evidence="1">Cell membrane</location>
        <topology evidence="1">Multi-pass membrane protein</topology>
    </subcellularLocation>
</comment>
<evidence type="ECO:0000313" key="18">
    <source>
        <dbReference type="EMBL" id="OGY79088.1"/>
    </source>
</evidence>
<evidence type="ECO:0000313" key="19">
    <source>
        <dbReference type="Proteomes" id="UP000177165"/>
    </source>
</evidence>
<reference evidence="18 19" key="1">
    <citation type="journal article" date="2016" name="Nat. Commun.">
        <title>Thousands of microbial genomes shed light on interconnected biogeochemical processes in an aquifer system.</title>
        <authorList>
            <person name="Anantharaman K."/>
            <person name="Brown C.T."/>
            <person name="Hug L.A."/>
            <person name="Sharon I."/>
            <person name="Castelle C.J."/>
            <person name="Probst A.J."/>
            <person name="Thomas B.C."/>
            <person name="Singh A."/>
            <person name="Wilkins M.J."/>
            <person name="Karaoz U."/>
            <person name="Brodie E.L."/>
            <person name="Williams K.H."/>
            <person name="Hubbard S.S."/>
            <person name="Banfield J.F."/>
        </authorList>
    </citation>
    <scope>NUCLEOTIDE SEQUENCE [LARGE SCALE GENOMIC DNA]</scope>
</reference>
<evidence type="ECO:0000256" key="15">
    <source>
        <dbReference type="SAM" id="MobiDB-lite"/>
    </source>
</evidence>
<proteinExistence type="inferred from homology"/>
<comment type="caution">
    <text evidence="18">The sequence shown here is derived from an EMBL/GenBank/DDBJ whole genome shotgun (WGS) entry which is preliminary data.</text>
</comment>
<keyword evidence="3" id="KW-1003">Cell membrane</keyword>
<keyword evidence="8 14" id="KW-0067">ATP-binding</keyword>
<dbReference type="InterPro" id="IPR036388">
    <property type="entry name" value="WH-like_DNA-bd_sf"/>
</dbReference>
<protein>
    <recommendedName>
        <fullName evidence="17">FtsK domain-containing protein</fullName>
    </recommendedName>
</protein>
<dbReference type="InterPro" id="IPR036390">
    <property type="entry name" value="WH_DNA-bd_sf"/>
</dbReference>
<dbReference type="PANTHER" id="PTHR22683:SF41">
    <property type="entry name" value="DNA TRANSLOCASE FTSK"/>
    <property type="match status" value="1"/>
</dbReference>
<dbReference type="Proteomes" id="UP000177165">
    <property type="component" value="Unassembled WGS sequence"/>
</dbReference>
<evidence type="ECO:0000256" key="8">
    <source>
        <dbReference type="ARBA" id="ARBA00022840"/>
    </source>
</evidence>
<evidence type="ECO:0000256" key="10">
    <source>
        <dbReference type="ARBA" id="ARBA00023125"/>
    </source>
</evidence>
<dbReference type="Pfam" id="PF13491">
    <property type="entry name" value="FtsK_4TM"/>
    <property type="match status" value="1"/>
</dbReference>
<feature type="compositionally biased region" description="Basic and acidic residues" evidence="15">
    <location>
        <begin position="221"/>
        <end position="234"/>
    </location>
</feature>
<dbReference type="AlphaFoldDB" id="A0A1G2AQA6"/>
<dbReference type="GO" id="GO:0007059">
    <property type="term" value="P:chromosome segregation"/>
    <property type="evidence" value="ECO:0007669"/>
    <property type="project" value="UniProtKB-KW"/>
</dbReference>
<evidence type="ECO:0000256" key="12">
    <source>
        <dbReference type="ARBA" id="ARBA00023306"/>
    </source>
</evidence>
<dbReference type="Pfam" id="PF17854">
    <property type="entry name" value="FtsK_alpha"/>
    <property type="match status" value="1"/>
</dbReference>
<dbReference type="InterPro" id="IPR025199">
    <property type="entry name" value="FtsK_4TM"/>
</dbReference>
<dbReference type="Pfam" id="PF09397">
    <property type="entry name" value="FtsK_gamma"/>
    <property type="match status" value="1"/>
</dbReference>
<dbReference type="InterPro" id="IPR041027">
    <property type="entry name" value="FtsK_alpha"/>
</dbReference>
<keyword evidence="5 16" id="KW-0812">Transmembrane</keyword>
<organism evidence="18 19">
    <name type="scientific">Candidatus Kerfeldbacteria bacterium RIFCSPHIGHO2_02_FULL_42_14</name>
    <dbReference type="NCBI Taxonomy" id="1798540"/>
    <lineage>
        <taxon>Bacteria</taxon>
        <taxon>Candidatus Kerfeldiibacteriota</taxon>
    </lineage>
</organism>
<dbReference type="PROSITE" id="PS50901">
    <property type="entry name" value="FTSK"/>
    <property type="match status" value="1"/>
</dbReference>
<feature type="compositionally biased region" description="Acidic residues" evidence="15">
    <location>
        <begin position="723"/>
        <end position="734"/>
    </location>
</feature>